<feature type="transmembrane region" description="Helical" evidence="17">
    <location>
        <begin position="157"/>
        <end position="184"/>
    </location>
</feature>
<comment type="catalytic activity">
    <reaction evidence="1">
        <text>ATP + protein L-histidine = ADP + protein N-phospho-L-histidine.</text>
        <dbReference type="EC" id="2.7.13.3"/>
    </reaction>
</comment>
<keyword evidence="10" id="KW-0067">ATP-binding</keyword>
<evidence type="ECO:0000256" key="9">
    <source>
        <dbReference type="ARBA" id="ARBA00022777"/>
    </source>
</evidence>
<dbReference type="Pfam" id="PF02518">
    <property type="entry name" value="HATPase_c"/>
    <property type="match status" value="1"/>
</dbReference>
<dbReference type="PANTHER" id="PTHR45528">
    <property type="entry name" value="SENSOR HISTIDINE KINASE CPXA"/>
    <property type="match status" value="1"/>
</dbReference>
<dbReference type="PROSITE" id="PS50885">
    <property type="entry name" value="HAMP"/>
    <property type="match status" value="1"/>
</dbReference>
<dbReference type="SMART" id="SM00388">
    <property type="entry name" value="HisKA"/>
    <property type="match status" value="1"/>
</dbReference>
<evidence type="ECO:0000313" key="20">
    <source>
        <dbReference type="EMBL" id="MBM7634562.1"/>
    </source>
</evidence>
<evidence type="ECO:0000256" key="6">
    <source>
        <dbReference type="ARBA" id="ARBA00022679"/>
    </source>
</evidence>
<dbReference type="Pfam" id="PF00512">
    <property type="entry name" value="HisKA"/>
    <property type="match status" value="1"/>
</dbReference>
<dbReference type="EC" id="2.7.13.3" evidence="3"/>
<dbReference type="GO" id="GO:0016301">
    <property type="term" value="F:kinase activity"/>
    <property type="evidence" value="ECO:0007669"/>
    <property type="project" value="UniProtKB-KW"/>
</dbReference>
<gene>
    <name evidence="20" type="ORF">JOD17_003684</name>
</gene>
<evidence type="ECO:0000313" key="21">
    <source>
        <dbReference type="Proteomes" id="UP000741863"/>
    </source>
</evidence>
<feature type="domain" description="Histidine kinase" evidence="18">
    <location>
        <begin position="238"/>
        <end position="453"/>
    </location>
</feature>
<dbReference type="InterPro" id="IPR003661">
    <property type="entry name" value="HisK_dim/P_dom"/>
</dbReference>
<keyword evidence="5" id="KW-0597">Phosphoprotein</keyword>
<evidence type="ECO:0000256" key="3">
    <source>
        <dbReference type="ARBA" id="ARBA00012438"/>
    </source>
</evidence>
<comment type="subcellular location">
    <subcellularLocation>
        <location evidence="2">Cell membrane</location>
        <topology evidence="2">Multi-pass membrane protein</topology>
    </subcellularLocation>
</comment>
<keyword evidence="14 17" id="KW-0472">Membrane</keyword>
<evidence type="ECO:0000256" key="16">
    <source>
        <dbReference type="ARBA" id="ARBA00040841"/>
    </source>
</evidence>
<feature type="domain" description="HAMP" evidence="19">
    <location>
        <begin position="178"/>
        <end position="230"/>
    </location>
</feature>
<evidence type="ECO:0000256" key="1">
    <source>
        <dbReference type="ARBA" id="ARBA00000085"/>
    </source>
</evidence>
<dbReference type="Pfam" id="PF00672">
    <property type="entry name" value="HAMP"/>
    <property type="match status" value="1"/>
</dbReference>
<reference evidence="20 21" key="1">
    <citation type="submission" date="2021-01" db="EMBL/GenBank/DDBJ databases">
        <title>Genomic Encyclopedia of Type Strains, Phase IV (KMG-IV): sequencing the most valuable type-strain genomes for metagenomic binning, comparative biology and taxonomic classification.</title>
        <authorList>
            <person name="Goeker M."/>
        </authorList>
    </citation>
    <scope>NUCLEOTIDE SEQUENCE [LARGE SCALE GENOMIC DNA]</scope>
    <source>
        <strain evidence="20 21">DSM 25540</strain>
    </source>
</reference>
<comment type="function">
    <text evidence="15">Member of the two-component regulatory system HssS/HssR involved in intracellular heme homeostasis and tempering of staphylococcal virulence. HssS functions as a heme sensor histidine kinase which is autophosphorylated at a histidine residue and transfers its phosphate group to an aspartate residue of HssR. HssR/HssS activates the expression of hrtAB, an efflux pump, in response to extracellular heme, hemin, hemoglobin or blood.</text>
</comment>
<keyword evidence="8" id="KW-0547">Nucleotide-binding</keyword>
<keyword evidence="4" id="KW-1003">Cell membrane</keyword>
<sequence length="456" mass="52506">MLFLLWRQRFHVRIVITFIVVLFVSLLIAYVYAYFMYPEHYQSELSVTSIESGMNTVLQAKELDSFGEIEELVKLYQAEVIAIDGDRDVAFSTEQASSISTTSINRINHLDELETAFTFRSDVDMFEVVAPKEIQGENYTFVYQFDITEESEAVRHIVLVVLMIVLIIGSLGFVVASTPIISPINQLSNAARKMAKGDFSVYIKKKREDEIGELVDNFNYMSKELQQIETMRQEFVSNVSHEFKSPMTTINGFVQAIRDGVVKEDEQKEYLDIIHSSTQRLSRLSDHLLQLASLESEHHPIEKHEYLVDEQIRRVVLSTQLLWEQENITINIDLPQIMIVADQDLMEQVWMNLLTNAIKFSDRDGVIDIEAKNDRGKFTIVFRDQGMGIPKEHLPYVFERFYTVDTSRTPQISGNGLGLSLVKRILDLHKFSIKVESKRNLGTSMYVSINETEDEK</sequence>
<dbReference type="PRINTS" id="PR00344">
    <property type="entry name" value="BCTRLSENSOR"/>
</dbReference>
<dbReference type="Gene3D" id="3.30.565.10">
    <property type="entry name" value="Histidine kinase-like ATPase, C-terminal domain"/>
    <property type="match status" value="1"/>
</dbReference>
<feature type="transmembrane region" description="Helical" evidence="17">
    <location>
        <begin position="12"/>
        <end position="35"/>
    </location>
</feature>
<evidence type="ECO:0000256" key="7">
    <source>
        <dbReference type="ARBA" id="ARBA00022692"/>
    </source>
</evidence>
<dbReference type="InterPro" id="IPR005467">
    <property type="entry name" value="His_kinase_dom"/>
</dbReference>
<evidence type="ECO:0000256" key="15">
    <source>
        <dbReference type="ARBA" id="ARBA00037219"/>
    </source>
</evidence>
<protein>
    <recommendedName>
        <fullName evidence="16">Heme sensor protein HssS</fullName>
        <ecNumber evidence="3">2.7.13.3</ecNumber>
    </recommendedName>
</protein>
<proteinExistence type="predicted"/>
<evidence type="ECO:0000256" key="12">
    <source>
        <dbReference type="ARBA" id="ARBA00023012"/>
    </source>
</evidence>
<dbReference type="PROSITE" id="PS50109">
    <property type="entry name" value="HIS_KIN"/>
    <property type="match status" value="1"/>
</dbReference>
<organism evidence="20 21">
    <name type="scientific">Geomicrobium sediminis</name>
    <dbReference type="NCBI Taxonomy" id="1347788"/>
    <lineage>
        <taxon>Bacteria</taxon>
        <taxon>Bacillati</taxon>
        <taxon>Bacillota</taxon>
        <taxon>Bacilli</taxon>
        <taxon>Bacillales</taxon>
        <taxon>Geomicrobium</taxon>
    </lineage>
</organism>
<accession>A0ABS2PH04</accession>
<dbReference type="Proteomes" id="UP000741863">
    <property type="component" value="Unassembled WGS sequence"/>
</dbReference>
<evidence type="ECO:0000256" key="4">
    <source>
        <dbReference type="ARBA" id="ARBA00022475"/>
    </source>
</evidence>
<dbReference type="SUPFAM" id="SSF158472">
    <property type="entry name" value="HAMP domain-like"/>
    <property type="match status" value="1"/>
</dbReference>
<evidence type="ECO:0000256" key="11">
    <source>
        <dbReference type="ARBA" id="ARBA00022989"/>
    </source>
</evidence>
<dbReference type="EMBL" id="JAFBEC010000014">
    <property type="protein sequence ID" value="MBM7634562.1"/>
    <property type="molecule type" value="Genomic_DNA"/>
</dbReference>
<evidence type="ECO:0000256" key="14">
    <source>
        <dbReference type="ARBA" id="ARBA00023136"/>
    </source>
</evidence>
<evidence type="ECO:0000256" key="10">
    <source>
        <dbReference type="ARBA" id="ARBA00022840"/>
    </source>
</evidence>
<dbReference type="InterPro" id="IPR004358">
    <property type="entry name" value="Sig_transdc_His_kin-like_C"/>
</dbReference>
<evidence type="ECO:0000256" key="5">
    <source>
        <dbReference type="ARBA" id="ARBA00022553"/>
    </source>
</evidence>
<keyword evidence="6" id="KW-0808">Transferase</keyword>
<keyword evidence="12" id="KW-0902">Two-component regulatory system</keyword>
<dbReference type="CDD" id="cd06225">
    <property type="entry name" value="HAMP"/>
    <property type="match status" value="1"/>
</dbReference>
<dbReference type="SMART" id="SM00387">
    <property type="entry name" value="HATPase_c"/>
    <property type="match status" value="1"/>
</dbReference>
<evidence type="ECO:0000256" key="8">
    <source>
        <dbReference type="ARBA" id="ARBA00022741"/>
    </source>
</evidence>
<evidence type="ECO:0000259" key="18">
    <source>
        <dbReference type="PROSITE" id="PS50109"/>
    </source>
</evidence>
<comment type="caution">
    <text evidence="20">The sequence shown here is derived from an EMBL/GenBank/DDBJ whole genome shotgun (WGS) entry which is preliminary data.</text>
</comment>
<keyword evidence="21" id="KW-1185">Reference proteome</keyword>
<evidence type="ECO:0000256" key="13">
    <source>
        <dbReference type="ARBA" id="ARBA00023026"/>
    </source>
</evidence>
<dbReference type="Gene3D" id="6.10.340.10">
    <property type="match status" value="1"/>
</dbReference>
<name>A0ABS2PH04_9BACL</name>
<dbReference type="PANTHER" id="PTHR45528:SF11">
    <property type="entry name" value="HISTIDINE KINASE"/>
    <property type="match status" value="1"/>
</dbReference>
<evidence type="ECO:0000259" key="19">
    <source>
        <dbReference type="PROSITE" id="PS50885"/>
    </source>
</evidence>
<dbReference type="InterPro" id="IPR050398">
    <property type="entry name" value="HssS/ArlS-like"/>
</dbReference>
<keyword evidence="7 17" id="KW-0812">Transmembrane</keyword>
<dbReference type="CDD" id="cd00082">
    <property type="entry name" value="HisKA"/>
    <property type="match status" value="1"/>
</dbReference>
<dbReference type="InterPro" id="IPR003594">
    <property type="entry name" value="HATPase_dom"/>
</dbReference>
<evidence type="ECO:0000256" key="17">
    <source>
        <dbReference type="SAM" id="Phobius"/>
    </source>
</evidence>
<dbReference type="SMART" id="SM00304">
    <property type="entry name" value="HAMP"/>
    <property type="match status" value="1"/>
</dbReference>
<dbReference type="InterPro" id="IPR036097">
    <property type="entry name" value="HisK_dim/P_sf"/>
</dbReference>
<keyword evidence="13" id="KW-0843">Virulence</keyword>
<keyword evidence="9 20" id="KW-0418">Kinase</keyword>
<dbReference type="CDD" id="cd00075">
    <property type="entry name" value="HATPase"/>
    <property type="match status" value="1"/>
</dbReference>
<dbReference type="SUPFAM" id="SSF55874">
    <property type="entry name" value="ATPase domain of HSP90 chaperone/DNA topoisomerase II/histidine kinase"/>
    <property type="match status" value="1"/>
</dbReference>
<dbReference type="RefSeq" id="WP_204699381.1">
    <property type="nucleotide sequence ID" value="NZ_JAFBEC010000014.1"/>
</dbReference>
<evidence type="ECO:0000256" key="2">
    <source>
        <dbReference type="ARBA" id="ARBA00004651"/>
    </source>
</evidence>
<dbReference type="InterPro" id="IPR003660">
    <property type="entry name" value="HAMP_dom"/>
</dbReference>
<dbReference type="InterPro" id="IPR036890">
    <property type="entry name" value="HATPase_C_sf"/>
</dbReference>
<dbReference type="SUPFAM" id="SSF47384">
    <property type="entry name" value="Homodimeric domain of signal transducing histidine kinase"/>
    <property type="match status" value="1"/>
</dbReference>
<dbReference type="Gene3D" id="1.10.287.130">
    <property type="match status" value="1"/>
</dbReference>
<keyword evidence="11 17" id="KW-1133">Transmembrane helix</keyword>